<reference evidence="2 3" key="1">
    <citation type="submission" date="2016-03" db="EMBL/GenBank/DDBJ databases">
        <title>Photobacterium proteolyticum sp. nov. a protease producing bacterium isolated from ocean sediments of Laizhou Bay.</title>
        <authorList>
            <person name="Li Y."/>
        </authorList>
    </citation>
    <scope>NUCLEOTIDE SEQUENCE [LARGE SCALE GENOMIC DNA]</scope>
    <source>
        <strain evidence="2 3">R-40508</strain>
    </source>
</reference>
<dbReference type="STRING" id="858640.A3K86_03580"/>
<dbReference type="AlphaFoldDB" id="A0A178KMW2"/>
<dbReference type="EMBL" id="LVHF01000012">
    <property type="protein sequence ID" value="OAN18013.1"/>
    <property type="molecule type" value="Genomic_DNA"/>
</dbReference>
<accession>A0A178KMW2</accession>
<evidence type="ECO:0000313" key="2">
    <source>
        <dbReference type="EMBL" id="OAN18013.1"/>
    </source>
</evidence>
<sequence length="136" mass="15475">MNKVFFVMIATLFFVDAQASNIPSSINMVKTFRYEDDIIRIIKNNMEIKPEIEIEKFSTPDYKLIDNVVIDHVEVDGNRLGFQNISGVFVESIGLVEDDIKFVLDYYFLHGRSETIVCNLPIGSVGFGEPHCSFSN</sequence>
<dbReference type="Proteomes" id="UP000078503">
    <property type="component" value="Unassembled WGS sequence"/>
</dbReference>
<feature type="chain" id="PRO_5008090465" evidence="1">
    <location>
        <begin position="20"/>
        <end position="136"/>
    </location>
</feature>
<name>A0A178KMW2_9GAMM</name>
<evidence type="ECO:0000313" key="3">
    <source>
        <dbReference type="Proteomes" id="UP000078503"/>
    </source>
</evidence>
<keyword evidence="1" id="KW-0732">Signal</keyword>
<protein>
    <submittedName>
        <fullName evidence="2">Uncharacterized protein</fullName>
    </submittedName>
</protein>
<proteinExistence type="predicted"/>
<evidence type="ECO:0000256" key="1">
    <source>
        <dbReference type="SAM" id="SignalP"/>
    </source>
</evidence>
<organism evidence="2 3">
    <name type="scientific">Photobacterium jeanii</name>
    <dbReference type="NCBI Taxonomy" id="858640"/>
    <lineage>
        <taxon>Bacteria</taxon>
        <taxon>Pseudomonadati</taxon>
        <taxon>Pseudomonadota</taxon>
        <taxon>Gammaproteobacteria</taxon>
        <taxon>Vibrionales</taxon>
        <taxon>Vibrionaceae</taxon>
        <taxon>Photobacterium</taxon>
    </lineage>
</organism>
<comment type="caution">
    <text evidence="2">The sequence shown here is derived from an EMBL/GenBank/DDBJ whole genome shotgun (WGS) entry which is preliminary data.</text>
</comment>
<keyword evidence="3" id="KW-1185">Reference proteome</keyword>
<feature type="signal peptide" evidence="1">
    <location>
        <begin position="1"/>
        <end position="19"/>
    </location>
</feature>
<gene>
    <name evidence="2" type="ORF">A3K86_03580</name>
</gene>
<dbReference type="RefSeq" id="WP_068327813.1">
    <property type="nucleotide sequence ID" value="NZ_LVHF01000012.1"/>
</dbReference>